<evidence type="ECO:0000256" key="1">
    <source>
        <dbReference type="SAM" id="SignalP"/>
    </source>
</evidence>
<reference evidence="2 3" key="1">
    <citation type="submission" date="2023-07" db="EMBL/GenBank/DDBJ databases">
        <title>Genomic Encyclopedia of Type Strains, Phase IV (KMG-IV): sequencing the most valuable type-strain genomes for metagenomic binning, comparative biology and taxonomic classification.</title>
        <authorList>
            <person name="Goeker M."/>
        </authorList>
    </citation>
    <scope>NUCLEOTIDE SEQUENCE [LARGE SCALE GENOMIC DNA]</scope>
    <source>
        <strain evidence="2 3">DSM 27594</strain>
    </source>
</reference>
<evidence type="ECO:0000313" key="3">
    <source>
        <dbReference type="Proteomes" id="UP001224122"/>
    </source>
</evidence>
<dbReference type="RefSeq" id="WP_307408868.1">
    <property type="nucleotide sequence ID" value="NZ_JAUSTW010000004.1"/>
</dbReference>
<gene>
    <name evidence="2" type="ORF">J2S10_002883</name>
</gene>
<accession>A0ABT9XVU2</accession>
<protein>
    <submittedName>
        <fullName evidence="2">Uncharacterized protein</fullName>
    </submittedName>
</protein>
<keyword evidence="3" id="KW-1185">Reference proteome</keyword>
<keyword evidence="1" id="KW-0732">Signal</keyword>
<sequence length="183" mass="21295">MKMKMMILALGLFLSIPGFASATGTTPDPSKGQAEKAPCDCHDGHDMHRDWQAKMAEREQKLLTWVDKYTPEKKAEWTKVLAEKKALHEKWHSPEFAKKHEEWKKQKLAKMQALKKQYDAGKLTKEEFFKKIHGDKDFGHWKTFHDLKTAVDSGDKKKAAENLNLLLAHYKQHNQMMTDMMKK</sequence>
<organism evidence="2 3">
    <name type="scientific">Neobacillus ginsengisoli</name>
    <dbReference type="NCBI Taxonomy" id="904295"/>
    <lineage>
        <taxon>Bacteria</taxon>
        <taxon>Bacillati</taxon>
        <taxon>Bacillota</taxon>
        <taxon>Bacilli</taxon>
        <taxon>Bacillales</taxon>
        <taxon>Bacillaceae</taxon>
        <taxon>Neobacillus</taxon>
    </lineage>
</organism>
<proteinExistence type="predicted"/>
<feature type="signal peptide" evidence="1">
    <location>
        <begin position="1"/>
        <end position="22"/>
    </location>
</feature>
<evidence type="ECO:0000313" key="2">
    <source>
        <dbReference type="EMBL" id="MDQ0199701.1"/>
    </source>
</evidence>
<name>A0ABT9XVU2_9BACI</name>
<dbReference type="EMBL" id="JAUSTW010000004">
    <property type="protein sequence ID" value="MDQ0199701.1"/>
    <property type="molecule type" value="Genomic_DNA"/>
</dbReference>
<dbReference type="Proteomes" id="UP001224122">
    <property type="component" value="Unassembled WGS sequence"/>
</dbReference>
<feature type="chain" id="PRO_5046628020" evidence="1">
    <location>
        <begin position="23"/>
        <end position="183"/>
    </location>
</feature>
<comment type="caution">
    <text evidence="2">The sequence shown here is derived from an EMBL/GenBank/DDBJ whole genome shotgun (WGS) entry which is preliminary data.</text>
</comment>